<reference evidence="5" key="1">
    <citation type="submission" date="2020-03" db="EMBL/GenBank/DDBJ databases">
        <title>Castanea mollissima Vanexum genome sequencing.</title>
        <authorList>
            <person name="Staton M."/>
        </authorList>
    </citation>
    <scope>NUCLEOTIDE SEQUENCE</scope>
    <source>
        <tissue evidence="5">Leaf</tissue>
    </source>
</reference>
<evidence type="ECO:0000256" key="3">
    <source>
        <dbReference type="SAM" id="MobiDB-lite"/>
    </source>
</evidence>
<feature type="domain" description="C-JID" evidence="4">
    <location>
        <begin position="104"/>
        <end position="245"/>
    </location>
</feature>
<proteinExistence type="predicted"/>
<keyword evidence="6" id="KW-1185">Reference proteome</keyword>
<gene>
    <name evidence="5" type="ORF">CMV_024440</name>
</gene>
<feature type="domain" description="C-JID" evidence="4">
    <location>
        <begin position="801"/>
        <end position="941"/>
    </location>
</feature>
<evidence type="ECO:0000313" key="6">
    <source>
        <dbReference type="Proteomes" id="UP000737018"/>
    </source>
</evidence>
<dbReference type="EMBL" id="JRKL02005905">
    <property type="protein sequence ID" value="KAF3949724.1"/>
    <property type="molecule type" value="Genomic_DNA"/>
</dbReference>
<feature type="domain" description="C-JID" evidence="4">
    <location>
        <begin position="1246"/>
        <end position="1391"/>
    </location>
</feature>
<name>A0A8J4VHZ0_9ROSI</name>
<dbReference type="OrthoDB" id="1936883at2759"/>
<dbReference type="InterPro" id="IPR045344">
    <property type="entry name" value="C-JID"/>
</dbReference>
<dbReference type="Pfam" id="PF20160">
    <property type="entry name" value="C-JID"/>
    <property type="match status" value="6"/>
</dbReference>
<sequence>MPRSHIKQLPEGLTNLAKLRLLDLTDSKVLVKTPNFIGCPNLERLIFQGCTGYTIVICDDKDDDKMAFYPSPRVPFDDSDPFWERFIEEDGSHKDMSFMEFTSSTEISEWFSPQNPGSSVTIPLPSDLRYNSSWAGMALFVVVEIHENSYNVSSSQDYEVNIDFIYRKDMVEGPIHQIQLNAFNISEVPKFLLDDRSFGFKIRFPAGEREDRLEGCNSIEASFSSHCPYIEIKKCGARILYKKELVEFPQASIIGERGLLKQDQQKVELESSKSDDQSDSKVQLKEKLKSLLLRVYQGGLARNHKYDYVFPHITVPNWFNNQSICSEMRIKLPRNLQSDERWMGIAVCIYYTVHNHNQPAISSDNQDLTSFLDFYTPLDGHRVHLTRHRVFQDSKDIFVESSHRILVFYIPHLFLCLEGCCHVGASFERNNPGVMVKECGIRLVFEQDVEDFMDTLVQCMLGSPDAYHDFFNQNLSHQVEERVAGFDNGKDLGCSSSLQRMPQPMPKLLPSTENIPEGCTLTETSPSYTGFLVPTRKRQLGSIMSSESLIKACFQKNFNEGEIFDCCFAEREIPQWFSCQDVSSAEIELSSDICNDPDWMGFALCGLFSFTTHPALVRTNLASGRSEVYQFRCKMQTDSCPVRLVCYRILATSNELISLNQRAFIWVLFIPRTTHAHLWTQTDWVKFWLECVIPDLSYKNFGINLVFRKNMDELTSVMVQCSTPFDSFLDSCSPQCFYYIWNGHPEVFVGTKSSFEDLHPQRLFISQGETSGIAKNSYDKDSYPHNHFRYFHPSTAYNSCFPTRQTPKWFNHQSRGHLVTIDIPPNLYDDSNWLGLTLCASFLIPRDQNEGIIAKSSHFLSCQFQTSKAGLGDQILGYRTTDEENKWLLLGLNGHIWISYIPGESFKHVFHQGSHIEASFLSNWPGVAVQKCGFRLLYKRDRVQFEQELKHCNTFISAHRDFTCQLSQQATKFEFEEVFMQVHKKVKTLLNENDMLGFDRHSKYSYCFPPVDILPWFNHNTNEPSVTIDTLKEYNDNEWHGFVLCAYFSIDEHQTAMLENFDSTISHYLVCHLETDIAGPEIVLNVHCTTKEEFLWLDTEDGFLWLSYIPRESFPDQFNQFTWIKASIISDWPGVMVQKCGLSFYHENDIWFLHIRKYCNEEYKSRDLPNQVMASYIEKTSREKSLLCKNDPQPKDQHCQSNLLDFDPSRDYNSCFPQKEIPHWFNIQSGETQMRLCLKLYNNSCFPQKEIPHWFNIQSGETHVRFCLTRKLYNNTTWIGVALCALFSVEKDIANVNDIMDSKTSFKLICHLEASNGPNDLSVKPRHIYWPTKEDLMMSVQGGSIWLSYIPRGSFPDWLYDCSCIKVSFKTNFHGLKVQKCGLRLLYQHSEENFKKIIRDCMKSTSDSSSFLNQMKIKNRNRKMRSWIESQLGEIYPHHRDQRCQSNLLGFDRCLFYDPHFDPSEILEWFSDRNDKHWVTISLPPNLYNDSTWMGLVLCASFSVDVNQTAHIDIMNSEYNCLMFKLVTNIGAASSFNGYQLTKENLQMLKQGTRFIWLSYIPRGLLRNCPNQCSYIKASITARCPGLKVEQSGLRLVYNPDEDEFKQTIGDNMKASSDDSDLIPQLTTDNGNRDKQKLDEEGTSSKTSSSREESNFESLRGSIDPKDKGKGVLEE</sequence>
<keyword evidence="1" id="KW-0433">Leucine-rich repeat</keyword>
<feature type="compositionally biased region" description="Basic and acidic residues" evidence="3">
    <location>
        <begin position="1631"/>
        <end position="1640"/>
    </location>
</feature>
<feature type="compositionally biased region" description="Basic and acidic residues" evidence="3">
    <location>
        <begin position="1663"/>
        <end position="1675"/>
    </location>
</feature>
<feature type="region of interest" description="Disordered" evidence="3">
    <location>
        <begin position="1611"/>
        <end position="1675"/>
    </location>
</feature>
<evidence type="ECO:0000256" key="2">
    <source>
        <dbReference type="ARBA" id="ARBA00022737"/>
    </source>
</evidence>
<protein>
    <recommendedName>
        <fullName evidence="4">C-JID domain-containing protein</fullName>
    </recommendedName>
</protein>
<evidence type="ECO:0000256" key="1">
    <source>
        <dbReference type="ARBA" id="ARBA00022614"/>
    </source>
</evidence>
<feature type="domain" description="C-JID" evidence="4">
    <location>
        <begin position="1464"/>
        <end position="1601"/>
    </location>
</feature>
<evidence type="ECO:0000313" key="5">
    <source>
        <dbReference type="EMBL" id="KAF3949724.1"/>
    </source>
</evidence>
<dbReference type="Proteomes" id="UP000737018">
    <property type="component" value="Unassembled WGS sequence"/>
</dbReference>
<accession>A0A8J4VHZ0</accession>
<feature type="domain" description="C-JID" evidence="4">
    <location>
        <begin position="569"/>
        <end position="656"/>
    </location>
</feature>
<organism evidence="5 6">
    <name type="scientific">Castanea mollissima</name>
    <name type="common">Chinese chestnut</name>
    <dbReference type="NCBI Taxonomy" id="60419"/>
    <lineage>
        <taxon>Eukaryota</taxon>
        <taxon>Viridiplantae</taxon>
        <taxon>Streptophyta</taxon>
        <taxon>Embryophyta</taxon>
        <taxon>Tracheophyta</taxon>
        <taxon>Spermatophyta</taxon>
        <taxon>Magnoliopsida</taxon>
        <taxon>eudicotyledons</taxon>
        <taxon>Gunneridae</taxon>
        <taxon>Pentapetalae</taxon>
        <taxon>rosids</taxon>
        <taxon>fabids</taxon>
        <taxon>Fagales</taxon>
        <taxon>Fagaceae</taxon>
        <taxon>Castanea</taxon>
    </lineage>
</organism>
<evidence type="ECO:0000259" key="4">
    <source>
        <dbReference type="Pfam" id="PF20160"/>
    </source>
</evidence>
<keyword evidence="2" id="KW-0677">Repeat</keyword>
<comment type="caution">
    <text evidence="5">The sequence shown here is derived from an EMBL/GenBank/DDBJ whole genome shotgun (WGS) entry which is preliminary data.</text>
</comment>
<feature type="domain" description="C-JID" evidence="4">
    <location>
        <begin position="310"/>
        <end position="450"/>
    </location>
</feature>